<comment type="caution">
    <text evidence="1">The sequence shown here is derived from an EMBL/GenBank/DDBJ whole genome shotgun (WGS) entry which is preliminary data.</text>
</comment>
<dbReference type="Proteomes" id="UP000051557">
    <property type="component" value="Unassembled WGS sequence"/>
</dbReference>
<name>A0A0R2X4D0_9BACT</name>
<proteinExistence type="predicted"/>
<dbReference type="EMBL" id="LIDM01000419">
    <property type="protein sequence ID" value="KRP30965.1"/>
    <property type="molecule type" value="Genomic_DNA"/>
</dbReference>
<reference evidence="1 2" key="1">
    <citation type="submission" date="2015-10" db="EMBL/GenBank/DDBJ databases">
        <title>Metagenome-Assembled Genomes uncover a global brackish microbiome.</title>
        <authorList>
            <person name="Hugerth L.W."/>
            <person name="Larsson J."/>
            <person name="Alneberg J."/>
            <person name="Lindh M.V."/>
            <person name="Legrand C."/>
            <person name="Pinhassi J."/>
            <person name="Andersson A.F."/>
        </authorList>
    </citation>
    <scope>NUCLEOTIDE SEQUENCE [LARGE SCALE GENOMIC DNA]</scope>
    <source>
        <strain evidence="1">BACL9 MAG-120820-bin42</strain>
    </source>
</reference>
<evidence type="ECO:0000313" key="1">
    <source>
        <dbReference type="EMBL" id="KRP30965.1"/>
    </source>
</evidence>
<dbReference type="AlphaFoldDB" id="A0A0R2X4D0"/>
<evidence type="ECO:0000313" key="2">
    <source>
        <dbReference type="Proteomes" id="UP000051557"/>
    </source>
</evidence>
<sequence>MGEFVGEAGNLREESRGIGGGLIHFELSGHFDLIFFIGEGDGGEEVGRLVGARVTWDLEGVEPDGEGEILQFKTEADAGGGGGGGEDGGGA</sequence>
<protein>
    <submittedName>
        <fullName evidence="1">Uncharacterized protein</fullName>
    </submittedName>
</protein>
<gene>
    <name evidence="1" type="ORF">ABS32_07970</name>
</gene>
<accession>A0A0R2X4D0</accession>
<organism evidence="1 2">
    <name type="scientific">Verrucomicrobia subdivision 6 bacterium BACL9 MAG-120820-bin42</name>
    <dbReference type="NCBI Taxonomy" id="1655634"/>
    <lineage>
        <taxon>Bacteria</taxon>
        <taxon>Pseudomonadati</taxon>
        <taxon>Verrucomicrobiota</taxon>
        <taxon>Verrucomicrobiia</taxon>
        <taxon>Verrucomicrobiales</taxon>
        <taxon>Verrucomicrobia subdivision 6</taxon>
    </lineage>
</organism>